<comment type="caution">
    <text evidence="1">The sequence shown here is derived from an EMBL/GenBank/DDBJ whole genome shotgun (WGS) entry which is preliminary data.</text>
</comment>
<proteinExistence type="predicted"/>
<keyword evidence="2" id="KW-1185">Reference proteome</keyword>
<evidence type="ECO:0000313" key="1">
    <source>
        <dbReference type="EMBL" id="MDC4239931.1"/>
    </source>
</evidence>
<dbReference type="Proteomes" id="UP001141183">
    <property type="component" value="Unassembled WGS sequence"/>
</dbReference>
<name>A0A9X4B1U9_9CLOT</name>
<reference evidence="1" key="1">
    <citation type="submission" date="2022-05" db="EMBL/GenBank/DDBJ databases">
        <title>Draft genome sequence of Clostridium tertium strain CP3 isolated from Peru.</title>
        <authorList>
            <person name="Hurtado R."/>
            <person name="Lima L."/>
            <person name="Sousa T."/>
            <person name="Jaiswal A.K."/>
            <person name="Tiwari S."/>
            <person name="Maturrano L."/>
            <person name="Brenig B."/>
            <person name="Azevedo V."/>
        </authorList>
    </citation>
    <scope>NUCLEOTIDE SEQUENCE</scope>
    <source>
        <strain evidence="1">CP3</strain>
    </source>
</reference>
<evidence type="ECO:0000313" key="2">
    <source>
        <dbReference type="Proteomes" id="UP001141183"/>
    </source>
</evidence>
<sequence length="56" mass="6947">MKFNLINKCKDHKVRIIGEQTWENFYIRNDVENEYYKKVSFYKKSINNKIDILFNI</sequence>
<organism evidence="1 2">
    <name type="scientific">Clostridium tertium</name>
    <dbReference type="NCBI Taxonomy" id="1559"/>
    <lineage>
        <taxon>Bacteria</taxon>
        <taxon>Bacillati</taxon>
        <taxon>Bacillota</taxon>
        <taxon>Clostridia</taxon>
        <taxon>Eubacteriales</taxon>
        <taxon>Clostridiaceae</taxon>
        <taxon>Clostridium</taxon>
    </lineage>
</organism>
<dbReference type="EMBL" id="JAMRYU010000006">
    <property type="protein sequence ID" value="MDC4239931.1"/>
    <property type="molecule type" value="Genomic_DNA"/>
</dbReference>
<dbReference type="AlphaFoldDB" id="A0A9X4B1U9"/>
<dbReference type="RefSeq" id="WP_156804379.1">
    <property type="nucleotide sequence ID" value="NZ_CABKOG010000003.1"/>
</dbReference>
<accession>A0A9X4B1U9</accession>
<gene>
    <name evidence="1" type="ORF">NE398_07100</name>
</gene>
<protein>
    <submittedName>
        <fullName evidence="1">Uncharacterized protein</fullName>
    </submittedName>
</protein>